<dbReference type="Pfam" id="PF20150">
    <property type="entry name" value="2EXR"/>
    <property type="match status" value="1"/>
</dbReference>
<dbReference type="OrthoDB" id="3505664at2759"/>
<dbReference type="GeneID" id="18760155"/>
<protein>
    <recommendedName>
        <fullName evidence="1">2EXR domain-containing protein</fullName>
    </recommendedName>
</protein>
<dbReference type="KEGG" id="mbe:MBM_04220"/>
<sequence>MLELVPEELLTEARVPPTHEKKKVDWQDLPNELTLAIWEYSLAPPTAPRLIHLTPKKSSRLLEIKPLVRSRVTTEDETTMPGVRWKKQVYRPPGWQTHREGYAASDCRFETWTQAQALVPPPAQIAICRQSRQVLSKVYGQKLADPSTGEPTVWFLPQDTLYLSWPVLDKLIRNRATAKDLGIEVERVERLALDKCPSSTMRGGPCRGYLSRFNRRTMSRLDDIRWMFRVIRWFPNLKLVTFVAKYYEPQDCSNLVMMDLMDIPRLLRIYKNGYRLPFESRMDKVEDESLPWAADELEGLRDLFSRQRDWEITAGVRPQSKNWVIPKIELGLITTLQRKTEFEAARDAFYMQKRRYSMIVVLASPHFPLRIGFFVKQNSLIRHALRDFLLYVKDDLQTANIAYLRCNNKPQPLNRRILDIPFLKNGGTLMAIVA</sequence>
<dbReference type="PANTHER" id="PTHR35910">
    <property type="entry name" value="2EXR DOMAIN-CONTAINING PROTEIN"/>
    <property type="match status" value="1"/>
</dbReference>
<dbReference type="EMBL" id="JH921436">
    <property type="protein sequence ID" value="EKD17359.1"/>
    <property type="molecule type" value="Genomic_DNA"/>
</dbReference>
<proteinExistence type="predicted"/>
<evidence type="ECO:0000313" key="2">
    <source>
        <dbReference type="EMBL" id="EKD17359.1"/>
    </source>
</evidence>
<accession>K1XX58</accession>
<dbReference type="PANTHER" id="PTHR35910:SF6">
    <property type="entry name" value="2EXR DOMAIN-CONTAINING PROTEIN"/>
    <property type="match status" value="1"/>
</dbReference>
<evidence type="ECO:0000313" key="3">
    <source>
        <dbReference type="Proteomes" id="UP000006753"/>
    </source>
</evidence>
<dbReference type="InterPro" id="IPR045518">
    <property type="entry name" value="2EXR"/>
</dbReference>
<name>K1XX58_MARBU</name>
<dbReference type="Proteomes" id="UP000006753">
    <property type="component" value="Unassembled WGS sequence"/>
</dbReference>
<dbReference type="HOGENOM" id="CLU_631732_0_0_1"/>
<organism evidence="2 3">
    <name type="scientific">Marssonina brunnea f. sp. multigermtubi (strain MB_m1)</name>
    <name type="common">Marssonina leaf spot fungus</name>
    <dbReference type="NCBI Taxonomy" id="1072389"/>
    <lineage>
        <taxon>Eukaryota</taxon>
        <taxon>Fungi</taxon>
        <taxon>Dikarya</taxon>
        <taxon>Ascomycota</taxon>
        <taxon>Pezizomycotina</taxon>
        <taxon>Leotiomycetes</taxon>
        <taxon>Helotiales</taxon>
        <taxon>Drepanopezizaceae</taxon>
        <taxon>Drepanopeziza</taxon>
    </lineage>
</organism>
<dbReference type="InParanoid" id="K1XX58"/>
<dbReference type="AlphaFoldDB" id="K1XX58"/>
<keyword evidence="3" id="KW-1185">Reference proteome</keyword>
<dbReference type="RefSeq" id="XP_007292109.1">
    <property type="nucleotide sequence ID" value="XM_007292047.1"/>
</dbReference>
<evidence type="ECO:0000259" key="1">
    <source>
        <dbReference type="Pfam" id="PF20150"/>
    </source>
</evidence>
<gene>
    <name evidence="2" type="ORF">MBM_04220</name>
</gene>
<reference evidence="2 3" key="1">
    <citation type="journal article" date="2012" name="BMC Genomics">
        <title>Sequencing the genome of Marssonina brunnea reveals fungus-poplar co-evolution.</title>
        <authorList>
            <person name="Zhu S."/>
            <person name="Cao Y.-Z."/>
            <person name="Jiang C."/>
            <person name="Tan B.-Y."/>
            <person name="Wang Z."/>
            <person name="Feng S."/>
            <person name="Zhang L."/>
            <person name="Su X.-H."/>
            <person name="Brejova B."/>
            <person name="Vinar T."/>
            <person name="Xu M."/>
            <person name="Wang M.-X."/>
            <person name="Zhang S.-G."/>
            <person name="Huang M.-R."/>
            <person name="Wu R."/>
            <person name="Zhou Y."/>
        </authorList>
    </citation>
    <scope>NUCLEOTIDE SEQUENCE [LARGE SCALE GENOMIC DNA]</scope>
    <source>
        <strain evidence="2 3">MB_m1</strain>
    </source>
</reference>
<feature type="domain" description="2EXR" evidence="1">
    <location>
        <begin position="27"/>
        <end position="158"/>
    </location>
</feature>